<protein>
    <submittedName>
        <fullName evidence="12">Two component transcriptional regulator, AraC family</fullName>
    </submittedName>
</protein>
<dbReference type="KEGG" id="chd:Calhy_0059"/>
<keyword evidence="13" id="KW-1185">Reference proteome</keyword>
<feature type="coiled-coil region" evidence="9">
    <location>
        <begin position="109"/>
        <end position="136"/>
    </location>
</feature>
<evidence type="ECO:0000259" key="11">
    <source>
        <dbReference type="PROSITE" id="PS50110"/>
    </source>
</evidence>
<evidence type="ECO:0000313" key="13">
    <source>
        <dbReference type="Proteomes" id="UP000006890"/>
    </source>
</evidence>
<keyword evidence="4" id="KW-0902">Two-component regulatory system</keyword>
<dbReference type="GO" id="GO:0003700">
    <property type="term" value="F:DNA-binding transcription factor activity"/>
    <property type="evidence" value="ECO:0007669"/>
    <property type="project" value="InterPro"/>
</dbReference>
<dbReference type="Pfam" id="PF12833">
    <property type="entry name" value="HTH_18"/>
    <property type="match status" value="1"/>
</dbReference>
<dbReference type="RefSeq" id="WP_013402034.1">
    <property type="nucleotide sequence ID" value="NC_014652.1"/>
</dbReference>
<reference key="1">
    <citation type="submission" date="2010-09" db="EMBL/GenBank/DDBJ databases">
        <title>Complete sequence of Caldicellulosiruptor hydrothermalis 108.</title>
        <authorList>
            <consortium name="US DOE Joint Genome Institute"/>
            <person name="Lucas S."/>
            <person name="Copeland A."/>
            <person name="Lapidus A."/>
            <person name="Cheng J.-F."/>
            <person name="Bruce D."/>
            <person name="Goodwin L."/>
            <person name="Pitluck S."/>
            <person name="Davenport K."/>
            <person name="Detter J.C."/>
            <person name="Han C."/>
            <person name="Tapia R."/>
            <person name="Land M."/>
            <person name="Hauser L."/>
            <person name="Chang Y.-J."/>
            <person name="Jeffries C."/>
            <person name="Kyrpides N."/>
            <person name="Ivanova N."/>
            <person name="Mikhailova N."/>
            <person name="Blumer-Schuette S.E."/>
            <person name="Kelly R.M."/>
            <person name="Woyke T."/>
        </authorList>
    </citation>
    <scope>NUCLEOTIDE SEQUENCE</scope>
    <source>
        <strain>108</strain>
    </source>
</reference>
<proteinExistence type="predicted"/>
<feature type="domain" description="Response regulatory" evidence="11">
    <location>
        <begin position="3"/>
        <end position="120"/>
    </location>
</feature>
<evidence type="ECO:0000256" key="4">
    <source>
        <dbReference type="ARBA" id="ARBA00023012"/>
    </source>
</evidence>
<evidence type="ECO:0000259" key="10">
    <source>
        <dbReference type="PROSITE" id="PS01124"/>
    </source>
</evidence>
<sequence length="515" mass="60463">MRKVLIVDDEKLIRKGIRTILERNVADLDEIKEASNGKEALDLLFSEKFDILIIDIRLPQIDGISVLKKIQNLSHKPKIIVISGYDEFSYAKECMQYGARGYILKPVDKKELIEIVEKVKNELQEEENNLRLISLQKIMRAKMFESEINNIIFSGMDIDRFKERLKDMEIPADEKVMAVYFLLPGSNPDQNDFSAEEDKLKLSKILPEGSHVSTIYNQRKDILIFTRTAFCYEDIKKSYESLTGRKVYMGICDLQESFENVKLLYERAYKAAFYSFILSKDIEFWSQISWREKEKLCQSDRIEKLKELILAGKQKDAIRFLESIFDHHFFNKYSADSILALSEKLYTQIVDWFCHHVPKKVLDIHEYQVLVSMFNFTTISDYVNHFKKFVVEATEMVSALKGILNVKDEIDEAIKFINQNYHKDINMAMVANHVSLNYYYFSSIFKEKIGMSFLDYLNKVRIEKAKELLVNTDLKVWEIAEKVGYKNPKHFARIFKDITGLTPNEYRDAQKRLQE</sequence>
<evidence type="ECO:0000256" key="1">
    <source>
        <dbReference type="ARBA" id="ARBA00004496"/>
    </source>
</evidence>
<evidence type="ECO:0000256" key="8">
    <source>
        <dbReference type="PROSITE-ProRule" id="PRU00169"/>
    </source>
</evidence>
<keyword evidence="3 8" id="KW-0597">Phosphoprotein</keyword>
<dbReference type="InterPro" id="IPR020449">
    <property type="entry name" value="Tscrpt_reg_AraC-type_HTH"/>
</dbReference>
<dbReference type="EMBL" id="CP002219">
    <property type="protein sequence ID" value="ADQ05821.1"/>
    <property type="molecule type" value="Genomic_DNA"/>
</dbReference>
<dbReference type="PANTHER" id="PTHR42713">
    <property type="entry name" value="HISTIDINE KINASE-RELATED"/>
    <property type="match status" value="1"/>
</dbReference>
<keyword evidence="5" id="KW-0805">Transcription regulation</keyword>
<keyword evidence="2" id="KW-0963">Cytoplasm</keyword>
<dbReference type="Proteomes" id="UP000006890">
    <property type="component" value="Chromosome"/>
</dbReference>
<dbReference type="AlphaFoldDB" id="E4Q9F0"/>
<dbReference type="InterPro" id="IPR009057">
    <property type="entry name" value="Homeodomain-like_sf"/>
</dbReference>
<feature type="domain" description="HTH araC/xylS-type" evidence="10">
    <location>
        <begin position="411"/>
        <end position="509"/>
    </location>
</feature>
<dbReference type="Gene3D" id="3.40.50.2300">
    <property type="match status" value="1"/>
</dbReference>
<dbReference type="HOGENOM" id="CLU_000445_5_0_9"/>
<dbReference type="InterPro" id="IPR051552">
    <property type="entry name" value="HptR"/>
</dbReference>
<dbReference type="PROSITE" id="PS01124">
    <property type="entry name" value="HTH_ARAC_FAMILY_2"/>
    <property type="match status" value="1"/>
</dbReference>
<dbReference type="GO" id="GO:0000160">
    <property type="term" value="P:phosphorelay signal transduction system"/>
    <property type="evidence" value="ECO:0007669"/>
    <property type="project" value="UniProtKB-KW"/>
</dbReference>
<dbReference type="OrthoDB" id="9779969at2"/>
<dbReference type="STRING" id="632292.Calhy_0059"/>
<evidence type="ECO:0000256" key="2">
    <source>
        <dbReference type="ARBA" id="ARBA00022490"/>
    </source>
</evidence>
<dbReference type="Pfam" id="PF00072">
    <property type="entry name" value="Response_reg"/>
    <property type="match status" value="1"/>
</dbReference>
<reference evidence="12 13" key="2">
    <citation type="journal article" date="2011" name="J. Bacteriol.">
        <title>Complete genome sequences for the anaerobic, extremely thermophilic plant biomass-degrading bacteria Caldicellulosiruptor hydrothermalis, Caldicellulosiruptor kristjanssonii, Caldicellulosiruptor kronotskyensis, Caldicellulosiruptor owensenis, and Caldicellulosiruptor lactoaceticus.</title>
        <authorList>
            <person name="Blumer-Schuette S.E."/>
            <person name="Ozdemir I."/>
            <person name="Mistry D."/>
            <person name="Lucas S."/>
            <person name="Lapidus A."/>
            <person name="Cheng J.F."/>
            <person name="Goodwin L.A."/>
            <person name="Pitluck S."/>
            <person name="Land M.L."/>
            <person name="Hauser L.J."/>
            <person name="Woyke T."/>
            <person name="Mikhailova N."/>
            <person name="Pati A."/>
            <person name="Kyrpides N.C."/>
            <person name="Ivanova N."/>
            <person name="Detter J.C."/>
            <person name="Walston-Davenport K."/>
            <person name="Han S."/>
            <person name="Adams M.W."/>
            <person name="Kelly R.M."/>
        </authorList>
    </citation>
    <scope>NUCLEOTIDE SEQUENCE [LARGE SCALE GENOMIC DNA]</scope>
    <source>
        <strain evidence="13">DSM 18901 / VKM B-2411 / 108</strain>
    </source>
</reference>
<organism evidence="12 13">
    <name type="scientific">Caldicellulosiruptor hydrothermalis (strain DSM 18901 / VKM B-2411 / 108)</name>
    <dbReference type="NCBI Taxonomy" id="632292"/>
    <lineage>
        <taxon>Bacteria</taxon>
        <taxon>Bacillati</taxon>
        <taxon>Bacillota</taxon>
        <taxon>Bacillota incertae sedis</taxon>
        <taxon>Caldicellulosiruptorales</taxon>
        <taxon>Caldicellulosiruptoraceae</taxon>
        <taxon>Caldicellulosiruptor</taxon>
    </lineage>
</organism>
<dbReference type="SMART" id="SM00342">
    <property type="entry name" value="HTH_ARAC"/>
    <property type="match status" value="1"/>
</dbReference>
<dbReference type="PRINTS" id="PR00032">
    <property type="entry name" value="HTHARAC"/>
</dbReference>
<dbReference type="SMART" id="SM00448">
    <property type="entry name" value="REC"/>
    <property type="match status" value="1"/>
</dbReference>
<dbReference type="InterPro" id="IPR011006">
    <property type="entry name" value="CheY-like_superfamily"/>
</dbReference>
<dbReference type="PANTHER" id="PTHR42713:SF3">
    <property type="entry name" value="TRANSCRIPTIONAL REGULATORY PROTEIN HPTR"/>
    <property type="match status" value="1"/>
</dbReference>
<dbReference type="GO" id="GO:0043565">
    <property type="term" value="F:sequence-specific DNA binding"/>
    <property type="evidence" value="ECO:0007669"/>
    <property type="project" value="InterPro"/>
</dbReference>
<comment type="subcellular location">
    <subcellularLocation>
        <location evidence="1">Cytoplasm</location>
    </subcellularLocation>
</comment>
<evidence type="ECO:0000256" key="9">
    <source>
        <dbReference type="SAM" id="Coils"/>
    </source>
</evidence>
<dbReference type="Gene3D" id="1.10.10.60">
    <property type="entry name" value="Homeodomain-like"/>
    <property type="match status" value="2"/>
</dbReference>
<dbReference type="PROSITE" id="PS50110">
    <property type="entry name" value="RESPONSE_REGULATORY"/>
    <property type="match status" value="1"/>
</dbReference>
<dbReference type="eggNOG" id="COG4753">
    <property type="taxonomic scope" value="Bacteria"/>
</dbReference>
<dbReference type="PROSITE" id="PS00041">
    <property type="entry name" value="HTH_ARAC_FAMILY_1"/>
    <property type="match status" value="1"/>
</dbReference>
<evidence type="ECO:0000256" key="5">
    <source>
        <dbReference type="ARBA" id="ARBA00023015"/>
    </source>
</evidence>
<dbReference type="SUPFAM" id="SSF52172">
    <property type="entry name" value="CheY-like"/>
    <property type="match status" value="1"/>
</dbReference>
<dbReference type="InterPro" id="IPR001789">
    <property type="entry name" value="Sig_transdc_resp-reg_receiver"/>
</dbReference>
<evidence type="ECO:0000256" key="3">
    <source>
        <dbReference type="ARBA" id="ARBA00022553"/>
    </source>
</evidence>
<dbReference type="eggNOG" id="COG2207">
    <property type="taxonomic scope" value="Bacteria"/>
</dbReference>
<name>E4Q9F0_CALH1</name>
<evidence type="ECO:0000313" key="12">
    <source>
        <dbReference type="EMBL" id="ADQ05821.1"/>
    </source>
</evidence>
<accession>E4Q9F0</accession>
<gene>
    <name evidence="12" type="ordered locus">Calhy_0059</name>
</gene>
<dbReference type="InterPro" id="IPR018060">
    <property type="entry name" value="HTH_AraC"/>
</dbReference>
<dbReference type="SUPFAM" id="SSF46689">
    <property type="entry name" value="Homeodomain-like"/>
    <property type="match status" value="2"/>
</dbReference>
<keyword evidence="6" id="KW-0238">DNA-binding</keyword>
<keyword evidence="9" id="KW-0175">Coiled coil</keyword>
<dbReference type="CDD" id="cd17536">
    <property type="entry name" value="REC_YesN-like"/>
    <property type="match status" value="1"/>
</dbReference>
<dbReference type="GO" id="GO:0005737">
    <property type="term" value="C:cytoplasm"/>
    <property type="evidence" value="ECO:0007669"/>
    <property type="project" value="UniProtKB-SubCell"/>
</dbReference>
<evidence type="ECO:0000256" key="6">
    <source>
        <dbReference type="ARBA" id="ARBA00023125"/>
    </source>
</evidence>
<keyword evidence="7" id="KW-0804">Transcription</keyword>
<feature type="modified residue" description="4-aspartylphosphate" evidence="8">
    <location>
        <position position="55"/>
    </location>
</feature>
<evidence type="ECO:0000256" key="7">
    <source>
        <dbReference type="ARBA" id="ARBA00023163"/>
    </source>
</evidence>
<dbReference type="InterPro" id="IPR018062">
    <property type="entry name" value="HTH_AraC-typ_CS"/>
</dbReference>